<keyword evidence="4" id="KW-1185">Reference proteome</keyword>
<evidence type="ECO:0000313" key="3">
    <source>
        <dbReference type="EMBL" id="RJF92484.1"/>
    </source>
</evidence>
<name>A0A3A3FIW7_9BURK</name>
<feature type="domain" description="Creatinase N-terminal" evidence="2">
    <location>
        <begin position="9"/>
        <end position="143"/>
    </location>
</feature>
<protein>
    <submittedName>
        <fullName evidence="3">Aminopeptidase P family protein</fullName>
    </submittedName>
</protein>
<dbReference type="EMBL" id="QYUO01000003">
    <property type="protein sequence ID" value="RJF92484.1"/>
    <property type="molecule type" value="Genomic_DNA"/>
</dbReference>
<dbReference type="PANTHER" id="PTHR46112">
    <property type="entry name" value="AMINOPEPTIDASE"/>
    <property type="match status" value="1"/>
</dbReference>
<feature type="domain" description="Peptidase M24" evidence="1">
    <location>
        <begin position="156"/>
        <end position="363"/>
    </location>
</feature>
<dbReference type="CDD" id="cd01066">
    <property type="entry name" value="APP_MetAP"/>
    <property type="match status" value="1"/>
</dbReference>
<dbReference type="Pfam" id="PF01321">
    <property type="entry name" value="Creatinase_N"/>
    <property type="match status" value="1"/>
</dbReference>
<comment type="caution">
    <text evidence="3">The sequence shown here is derived from an EMBL/GenBank/DDBJ whole genome shotgun (WGS) entry which is preliminary data.</text>
</comment>
<dbReference type="Pfam" id="PF00557">
    <property type="entry name" value="Peptidase_M24"/>
    <property type="match status" value="1"/>
</dbReference>
<proteinExistence type="predicted"/>
<dbReference type="SUPFAM" id="SSF53092">
    <property type="entry name" value="Creatinase/prolidase N-terminal domain"/>
    <property type="match status" value="1"/>
</dbReference>
<dbReference type="RefSeq" id="WP_119772373.1">
    <property type="nucleotide sequence ID" value="NZ_QYUO01000003.1"/>
</dbReference>
<keyword evidence="3" id="KW-0645">Protease</keyword>
<dbReference type="Gene3D" id="3.90.230.10">
    <property type="entry name" value="Creatinase/methionine aminopeptidase superfamily"/>
    <property type="match status" value="1"/>
</dbReference>
<evidence type="ECO:0000259" key="2">
    <source>
        <dbReference type="Pfam" id="PF01321"/>
    </source>
</evidence>
<evidence type="ECO:0000259" key="1">
    <source>
        <dbReference type="Pfam" id="PF00557"/>
    </source>
</evidence>
<organism evidence="3 4">
    <name type="scientific">Noviherbaspirillum saxi</name>
    <dbReference type="NCBI Taxonomy" id="2320863"/>
    <lineage>
        <taxon>Bacteria</taxon>
        <taxon>Pseudomonadati</taxon>
        <taxon>Pseudomonadota</taxon>
        <taxon>Betaproteobacteria</taxon>
        <taxon>Burkholderiales</taxon>
        <taxon>Oxalobacteraceae</taxon>
        <taxon>Noviherbaspirillum</taxon>
    </lineage>
</organism>
<dbReference type="InterPro" id="IPR050659">
    <property type="entry name" value="Peptidase_M24B"/>
</dbReference>
<dbReference type="GO" id="GO:0004177">
    <property type="term" value="F:aminopeptidase activity"/>
    <property type="evidence" value="ECO:0007669"/>
    <property type="project" value="UniProtKB-KW"/>
</dbReference>
<evidence type="ECO:0000313" key="4">
    <source>
        <dbReference type="Proteomes" id="UP000265955"/>
    </source>
</evidence>
<dbReference type="InterPro" id="IPR000994">
    <property type="entry name" value="Pept_M24"/>
</dbReference>
<dbReference type="Proteomes" id="UP000265955">
    <property type="component" value="Unassembled WGS sequence"/>
</dbReference>
<dbReference type="AlphaFoldDB" id="A0A3A3FIW7"/>
<dbReference type="OrthoDB" id="9806388at2"/>
<keyword evidence="3" id="KW-0378">Hydrolase</keyword>
<dbReference type="InterPro" id="IPR000587">
    <property type="entry name" value="Creatinase_N"/>
</dbReference>
<dbReference type="Gene3D" id="3.40.350.10">
    <property type="entry name" value="Creatinase/prolidase N-terminal domain"/>
    <property type="match status" value="1"/>
</dbReference>
<dbReference type="InterPro" id="IPR029149">
    <property type="entry name" value="Creatin/AminoP/Spt16_N"/>
</dbReference>
<keyword evidence="3" id="KW-0031">Aminopeptidase</keyword>
<dbReference type="SUPFAM" id="SSF55920">
    <property type="entry name" value="Creatinase/aminopeptidase"/>
    <property type="match status" value="1"/>
</dbReference>
<sequence length="383" mass="41702">MLEIDYQVRVQALASILKAAGVAAYVGTRQASLHYLYGAFMPWRGAVIVTAEGACEVVYWAMDASRVKQEGAGFPLHSFTFTEFPSQIASRLRDLGADRGTIGLDLSHPGAAQVAPGMLTAHEYFQIQEALPNAKLVNGVDYIDDLMLIKSPAEIERLRHAAHVSDIGFKAGYDAIAEGVTENHVAGAIEAAIRDHGSVWSWAITGGTEVGSGLRTGYHLGVTQQATEKRIQKNEFVILDLHPMLDLYLADTAVPVFYGTPNAAQQRLIDCWEEVADTMLESLKPGRKIADCAAQGYEVFKKHDLADYGLPLFGHGLGTCARTRPFINMRSTDVVQENMVVALGTHLYHPEIGGMRLEYPVLIGPYGSEPLVATPAKVHVKKD</sequence>
<gene>
    <name evidence="3" type="ORF">D3871_28165</name>
</gene>
<reference evidence="4" key="1">
    <citation type="submission" date="2018-09" db="EMBL/GenBank/DDBJ databases">
        <authorList>
            <person name="Zhu H."/>
        </authorList>
    </citation>
    <scope>NUCLEOTIDE SEQUENCE [LARGE SCALE GENOMIC DNA]</scope>
    <source>
        <strain evidence="4">K1R23-30</strain>
    </source>
</reference>
<dbReference type="PANTHER" id="PTHR46112:SF2">
    <property type="entry name" value="XAA-PRO AMINOPEPTIDASE P-RELATED"/>
    <property type="match status" value="1"/>
</dbReference>
<accession>A0A3A3FIW7</accession>
<dbReference type="InterPro" id="IPR036005">
    <property type="entry name" value="Creatinase/aminopeptidase-like"/>
</dbReference>